<dbReference type="InterPro" id="IPR009081">
    <property type="entry name" value="PP-bd_ACP"/>
</dbReference>
<dbReference type="Pfam" id="PF13193">
    <property type="entry name" value="AMP-binding_C"/>
    <property type="match status" value="1"/>
</dbReference>
<evidence type="ECO:0000256" key="1">
    <source>
        <dbReference type="ARBA" id="ARBA00022450"/>
    </source>
</evidence>
<dbReference type="Gene3D" id="3.40.50.720">
    <property type="entry name" value="NAD(P)-binding Rossmann-like Domain"/>
    <property type="match status" value="1"/>
</dbReference>
<dbReference type="InterPro" id="IPR013120">
    <property type="entry name" value="FAR_NAD-bd"/>
</dbReference>
<dbReference type="PROSITE" id="PS50075">
    <property type="entry name" value="CARRIER"/>
    <property type="match status" value="1"/>
</dbReference>
<dbReference type="SUPFAM" id="SSF56801">
    <property type="entry name" value="Acetyl-CoA synthetase-like"/>
    <property type="match status" value="1"/>
</dbReference>
<protein>
    <submittedName>
        <fullName evidence="4">Peptide transporter</fullName>
    </submittedName>
</protein>
<evidence type="ECO:0000313" key="5">
    <source>
        <dbReference type="Proteomes" id="UP000285286"/>
    </source>
</evidence>
<dbReference type="Pfam" id="PF07993">
    <property type="entry name" value="NAD_binding_4"/>
    <property type="match status" value="1"/>
</dbReference>
<dbReference type="NCBIfam" id="TIGR01746">
    <property type="entry name" value="Thioester-redct"/>
    <property type="match status" value="1"/>
</dbReference>
<keyword evidence="5" id="KW-1185">Reference proteome</keyword>
<dbReference type="PANTHER" id="PTHR44845:SF6">
    <property type="entry name" value="BETA-ALANINE-ACTIVATING ENZYME"/>
    <property type="match status" value="1"/>
</dbReference>
<dbReference type="Gene3D" id="1.10.1200.10">
    <property type="entry name" value="ACP-like"/>
    <property type="match status" value="1"/>
</dbReference>
<accession>A0A423DGS8</accession>
<dbReference type="RefSeq" id="WP_123566804.1">
    <property type="nucleotide sequence ID" value="NZ_MOAM01000024.1"/>
</dbReference>
<proteinExistence type="predicted"/>
<dbReference type="InterPro" id="IPR010071">
    <property type="entry name" value="AA_adenyl_dom"/>
</dbReference>
<gene>
    <name evidence="4" type="ORF">BHU25_17220</name>
</gene>
<dbReference type="InterPro" id="IPR036291">
    <property type="entry name" value="NAD(P)-bd_dom_sf"/>
</dbReference>
<reference evidence="4 5" key="1">
    <citation type="submission" date="2016-10" db="EMBL/GenBank/DDBJ databases">
        <title>Comparative genome analysis of multiple Pseudomonas spp. focuses on biocontrol and plant growth promoting traits.</title>
        <authorList>
            <person name="Tao X.-Y."/>
            <person name="Taylor C.G."/>
        </authorList>
    </citation>
    <scope>NUCLEOTIDE SEQUENCE [LARGE SCALE GENOMIC DNA]</scope>
    <source>
        <strain evidence="4 5">15D11</strain>
    </source>
</reference>
<dbReference type="InterPro" id="IPR042099">
    <property type="entry name" value="ANL_N_sf"/>
</dbReference>
<comment type="caution">
    <text evidence="4">The sequence shown here is derived from an EMBL/GenBank/DDBJ whole genome shotgun (WGS) entry which is preliminary data.</text>
</comment>
<evidence type="ECO:0000313" key="4">
    <source>
        <dbReference type="EMBL" id="ROL70796.1"/>
    </source>
</evidence>
<dbReference type="EMBL" id="MOAM01000024">
    <property type="protein sequence ID" value="ROL70796.1"/>
    <property type="molecule type" value="Genomic_DNA"/>
</dbReference>
<organism evidence="4 5">
    <name type="scientific">Pseudomonas vranovensis</name>
    <dbReference type="NCBI Taxonomy" id="321661"/>
    <lineage>
        <taxon>Bacteria</taxon>
        <taxon>Pseudomonadati</taxon>
        <taxon>Pseudomonadota</taxon>
        <taxon>Gammaproteobacteria</taxon>
        <taxon>Pseudomonadales</taxon>
        <taxon>Pseudomonadaceae</taxon>
        <taxon>Pseudomonas</taxon>
    </lineage>
</organism>
<dbReference type="InterPro" id="IPR010080">
    <property type="entry name" value="Thioester_reductase-like_dom"/>
</dbReference>
<dbReference type="Pfam" id="PF00501">
    <property type="entry name" value="AMP-binding"/>
    <property type="match status" value="1"/>
</dbReference>
<keyword evidence="1" id="KW-0596">Phosphopantetheine</keyword>
<evidence type="ECO:0000256" key="2">
    <source>
        <dbReference type="ARBA" id="ARBA00022553"/>
    </source>
</evidence>
<keyword evidence="2" id="KW-0597">Phosphoprotein</keyword>
<dbReference type="InterPro" id="IPR036736">
    <property type="entry name" value="ACP-like_sf"/>
</dbReference>
<dbReference type="AlphaFoldDB" id="A0A423DGS8"/>
<dbReference type="PANTHER" id="PTHR44845">
    <property type="entry name" value="CARRIER DOMAIN-CONTAINING PROTEIN"/>
    <property type="match status" value="1"/>
</dbReference>
<dbReference type="CDD" id="cd05930">
    <property type="entry name" value="A_NRPS"/>
    <property type="match status" value="1"/>
</dbReference>
<name>A0A423DGS8_9PSED</name>
<dbReference type="InterPro" id="IPR045851">
    <property type="entry name" value="AMP-bd_C_sf"/>
</dbReference>
<feature type="domain" description="Carrier" evidence="3">
    <location>
        <begin position="689"/>
        <end position="766"/>
    </location>
</feature>
<dbReference type="SUPFAM" id="SSF47336">
    <property type="entry name" value="ACP-like"/>
    <property type="match status" value="1"/>
</dbReference>
<dbReference type="Proteomes" id="UP000285286">
    <property type="component" value="Unassembled WGS sequence"/>
</dbReference>
<dbReference type="CDD" id="cd05235">
    <property type="entry name" value="SDR_e1"/>
    <property type="match status" value="1"/>
</dbReference>
<evidence type="ECO:0000259" key="3">
    <source>
        <dbReference type="PROSITE" id="PS50075"/>
    </source>
</evidence>
<dbReference type="SUPFAM" id="SSF51735">
    <property type="entry name" value="NAD(P)-binding Rossmann-fold domains"/>
    <property type="match status" value="1"/>
</dbReference>
<dbReference type="Gene3D" id="3.30.300.30">
    <property type="match status" value="1"/>
</dbReference>
<dbReference type="InterPro" id="IPR025110">
    <property type="entry name" value="AMP-bd_C"/>
</dbReference>
<sequence>MRRLEILLCGSSRGLACLADELRRMGHGAHLLDTPASYDHWQLHASDLVIDDATLAPWPETGNTWQISLQVSGSDLSDPQQDLQLHLLGRQGSQPWQCLEHQDVTAEASGNGADLVNRALQELVEAAAAHVSGYSRHDDYFSQYRFQALGQVPSAGLGVLDTLAFAHRCNRTAALAISEAASVPFIQRLAASLRQHHDAPALLIEGRSVSYGELHALSVAIQERLVPLLGADRQQPVVAIALGKGVALYASILAVLGCGALYLPLDPSHPAERRALIVEHARARIVIHDDNLAIPAGCSGLDVSHLSAVHQGADGHQGIALAQHQSLLRGTWEGARPCVAIYTSGTTGTPKGVQLTVANLSHFCAWYAAHVEVGPKTRALQFSTINFDASLLDIFPTLLEGGCLVVPNEDQRRDPLALAQLVVQAEVSHAFLPPALLSILPLHSLRGMTHLITGGDVCEPHVIDALAEHCHLHNIYGPTETTVLATSRVMRAGDSNRLLGLPIANTRLYLLDEQGLPVSEGQSGEIYIAGPGVGAGYLHNPAASAERYLDGSGGLHGERLYRTGDLARWGRAGVEIIGRLDNQVKIRGFRVEPEEIEHVLRSSNLFGQQAVVIDEQRRILAFFAEPRNGDAHSATEALKAHAQQHLPDYMRPARWRLLETLPATTNGKIDRKALRLMPDDSRQRQVRAQPLSAATQSLLAIWARLLEIDADDIGLDESFFNLGGHSILLSRMLMDIRETFAKGVSINRFIEQPTLNNLARLLEQDDTADAVVSARALADANLSVDLEVLPLSRQGDVHKVIVTGANGFLGVHLVEALLELGSSEVACLVRASAGQSAQQRFAQALVDNRLEHLDMSRVRVLAADISQPLLGLSAEEYEHLDRDYGALIYNAANVNHVLDYESLIKDNVAPVLECLKLCEGRSKKIFNFISTLSASSSIDAQGRVLETPPAATPPIYIRNGYNLSKWVGERILWNACERGVRVNIYRPGNIAFNTRTGVCQPHQNRLMLMLKGSLQLKEVPQLSLNFDLMPVDFLARFIGFHASRHTSNRAVFNLHNPTPLSWDNYVEAFRHMGHDFQLVPVSRWQQRLSTIGSDNALFGVVGFYLNGFEEDIGDISMIEHGNARHGIDNMGEEYPAKSPTLLRRGCEFLKEIDFI</sequence>
<dbReference type="InterPro" id="IPR000873">
    <property type="entry name" value="AMP-dep_synth/lig_dom"/>
</dbReference>
<dbReference type="Gene3D" id="3.40.50.12780">
    <property type="entry name" value="N-terminal domain of ligase-like"/>
    <property type="match status" value="1"/>
</dbReference>
<dbReference type="NCBIfam" id="TIGR01733">
    <property type="entry name" value="AA-adenyl-dom"/>
    <property type="match status" value="1"/>
</dbReference>
<dbReference type="Pfam" id="PF00550">
    <property type="entry name" value="PP-binding"/>
    <property type="match status" value="1"/>
</dbReference>